<comment type="caution">
    <text evidence="2">The sequence shown here is derived from an EMBL/GenBank/DDBJ whole genome shotgun (WGS) entry which is preliminary data.</text>
</comment>
<feature type="compositionally biased region" description="Basic and acidic residues" evidence="1">
    <location>
        <begin position="42"/>
        <end position="53"/>
    </location>
</feature>
<evidence type="ECO:0000313" key="3">
    <source>
        <dbReference type="Proteomes" id="UP001396334"/>
    </source>
</evidence>
<feature type="region of interest" description="Disordered" evidence="1">
    <location>
        <begin position="36"/>
        <end position="74"/>
    </location>
</feature>
<evidence type="ECO:0000313" key="2">
    <source>
        <dbReference type="EMBL" id="KAK8979741.1"/>
    </source>
</evidence>
<feature type="region of interest" description="Disordered" evidence="1">
    <location>
        <begin position="111"/>
        <end position="134"/>
    </location>
</feature>
<protein>
    <submittedName>
        <fullName evidence="2">Uncharacterized protein</fullName>
    </submittedName>
</protein>
<name>A0ABR2NUG3_9ROSI</name>
<keyword evidence="3" id="KW-1185">Reference proteome</keyword>
<accession>A0ABR2NUG3</accession>
<dbReference type="Proteomes" id="UP001396334">
    <property type="component" value="Unassembled WGS sequence"/>
</dbReference>
<gene>
    <name evidence="2" type="ORF">V6N11_065948</name>
</gene>
<evidence type="ECO:0000256" key="1">
    <source>
        <dbReference type="SAM" id="MobiDB-lite"/>
    </source>
</evidence>
<reference evidence="2 3" key="1">
    <citation type="journal article" date="2024" name="G3 (Bethesda)">
        <title>Genome assembly of Hibiscus sabdariffa L. provides insights into metabolisms of medicinal natural products.</title>
        <authorList>
            <person name="Kim T."/>
        </authorList>
    </citation>
    <scope>NUCLEOTIDE SEQUENCE [LARGE SCALE GENOMIC DNA]</scope>
    <source>
        <strain evidence="2">TK-2024</strain>
        <tissue evidence="2">Old leaves</tissue>
    </source>
</reference>
<sequence>MLIQSDTTKAKFPNESTSLGALLTLANLPTAMLSMSTIESESPTKLHENRTTLETDEESSASIGHHRDKSNNYIAPKELVHDLNTGAEDGTSSKSKVGSYLATVDNVVSKPKLQLEPTSNSKKRKGKSFSASQISNPQAPTDFLSYYLFIIRW</sequence>
<proteinExistence type="predicted"/>
<organism evidence="2 3">
    <name type="scientific">Hibiscus sabdariffa</name>
    <name type="common">roselle</name>
    <dbReference type="NCBI Taxonomy" id="183260"/>
    <lineage>
        <taxon>Eukaryota</taxon>
        <taxon>Viridiplantae</taxon>
        <taxon>Streptophyta</taxon>
        <taxon>Embryophyta</taxon>
        <taxon>Tracheophyta</taxon>
        <taxon>Spermatophyta</taxon>
        <taxon>Magnoliopsida</taxon>
        <taxon>eudicotyledons</taxon>
        <taxon>Gunneridae</taxon>
        <taxon>Pentapetalae</taxon>
        <taxon>rosids</taxon>
        <taxon>malvids</taxon>
        <taxon>Malvales</taxon>
        <taxon>Malvaceae</taxon>
        <taxon>Malvoideae</taxon>
        <taxon>Hibiscus</taxon>
    </lineage>
</organism>
<dbReference type="EMBL" id="JBBPBN010000099">
    <property type="protein sequence ID" value="KAK8979741.1"/>
    <property type="molecule type" value="Genomic_DNA"/>
</dbReference>